<gene>
    <name evidence="8" type="ORF">DFR28_10541</name>
</gene>
<feature type="domain" description="Glucose-methanol-choline oxidoreductase N-terminal" evidence="7">
    <location>
        <begin position="80"/>
        <end position="103"/>
    </location>
</feature>
<dbReference type="SUPFAM" id="SSF51905">
    <property type="entry name" value="FAD/NAD(P)-binding domain"/>
    <property type="match status" value="1"/>
</dbReference>
<evidence type="ECO:0000256" key="2">
    <source>
        <dbReference type="ARBA" id="ARBA00010790"/>
    </source>
</evidence>
<dbReference type="Pfam" id="PF00732">
    <property type="entry name" value="GMC_oxred_N"/>
    <property type="match status" value="1"/>
</dbReference>
<evidence type="ECO:0000256" key="5">
    <source>
        <dbReference type="PIRSR" id="PIRSR000137-2"/>
    </source>
</evidence>
<dbReference type="Proteomes" id="UP000253083">
    <property type="component" value="Unassembled WGS sequence"/>
</dbReference>
<dbReference type="PANTHER" id="PTHR11552">
    <property type="entry name" value="GLUCOSE-METHANOL-CHOLINE GMC OXIDOREDUCTASE"/>
    <property type="match status" value="1"/>
</dbReference>
<comment type="cofactor">
    <cofactor evidence="1 5">
        <name>FAD</name>
        <dbReference type="ChEBI" id="CHEBI:57692"/>
    </cofactor>
</comment>
<keyword evidence="4 5" id="KW-0274">FAD</keyword>
<dbReference type="OrthoDB" id="9785276at2"/>
<dbReference type="FunCoup" id="A0A395JFX2">
    <property type="interactions" value="208"/>
</dbReference>
<evidence type="ECO:0000256" key="1">
    <source>
        <dbReference type="ARBA" id="ARBA00001974"/>
    </source>
</evidence>
<dbReference type="PROSITE" id="PS00623">
    <property type="entry name" value="GMC_OXRED_1"/>
    <property type="match status" value="1"/>
</dbReference>
<feature type="binding site" evidence="5">
    <location>
        <position position="217"/>
    </location>
    <ligand>
        <name>FAD</name>
        <dbReference type="ChEBI" id="CHEBI:57692"/>
    </ligand>
</feature>
<evidence type="ECO:0000259" key="7">
    <source>
        <dbReference type="PROSITE" id="PS00623"/>
    </source>
</evidence>
<dbReference type="GO" id="GO:0016614">
    <property type="term" value="F:oxidoreductase activity, acting on CH-OH group of donors"/>
    <property type="evidence" value="ECO:0007669"/>
    <property type="project" value="InterPro"/>
</dbReference>
<keyword evidence="9" id="KW-1185">Reference proteome</keyword>
<dbReference type="PIRSF" id="PIRSF000137">
    <property type="entry name" value="Alcohol_oxidase"/>
    <property type="match status" value="1"/>
</dbReference>
<dbReference type="Gene3D" id="3.50.50.60">
    <property type="entry name" value="FAD/NAD(P)-binding domain"/>
    <property type="match status" value="1"/>
</dbReference>
<evidence type="ECO:0000313" key="8">
    <source>
        <dbReference type="EMBL" id="RBP48703.1"/>
    </source>
</evidence>
<dbReference type="PANTHER" id="PTHR11552:SF147">
    <property type="entry name" value="CHOLINE DEHYDROGENASE, MITOCHONDRIAL"/>
    <property type="match status" value="1"/>
</dbReference>
<dbReference type="EMBL" id="QNRT01000005">
    <property type="protein sequence ID" value="RBP48703.1"/>
    <property type="molecule type" value="Genomic_DNA"/>
</dbReference>
<keyword evidence="3 6" id="KW-0285">Flavoprotein</keyword>
<dbReference type="InterPro" id="IPR012132">
    <property type="entry name" value="GMC_OxRdtase"/>
</dbReference>
<name>A0A395JFX2_9GAMM</name>
<accession>A0A395JFX2</accession>
<dbReference type="AlphaFoldDB" id="A0A395JFX2"/>
<dbReference type="Gene3D" id="3.30.560.10">
    <property type="entry name" value="Glucose Oxidase, domain 3"/>
    <property type="match status" value="1"/>
</dbReference>
<protein>
    <submittedName>
        <fullName evidence="8">Choline dehydrogenase-like flavoprotein</fullName>
    </submittedName>
</protein>
<dbReference type="PROSITE" id="PS51257">
    <property type="entry name" value="PROKAR_LIPOPROTEIN"/>
    <property type="match status" value="1"/>
</dbReference>
<reference evidence="8 9" key="1">
    <citation type="submission" date="2018-06" db="EMBL/GenBank/DDBJ databases">
        <title>Genomic Encyclopedia of Type Strains, Phase IV (KMG-IV): sequencing the most valuable type-strain genomes for metagenomic binning, comparative biology and taxonomic classification.</title>
        <authorList>
            <person name="Goeker M."/>
        </authorList>
    </citation>
    <scope>NUCLEOTIDE SEQUENCE [LARGE SCALE GENOMIC DNA]</scope>
    <source>
        <strain evidence="8 9">DSM 24032</strain>
    </source>
</reference>
<evidence type="ECO:0000256" key="6">
    <source>
        <dbReference type="RuleBase" id="RU003968"/>
    </source>
</evidence>
<proteinExistence type="inferred from homology"/>
<evidence type="ECO:0000313" key="9">
    <source>
        <dbReference type="Proteomes" id="UP000253083"/>
    </source>
</evidence>
<dbReference type="InParanoid" id="A0A395JFX2"/>
<comment type="similarity">
    <text evidence="2 6">Belongs to the GMC oxidoreductase family.</text>
</comment>
<sequence length="538" mass="58792">MKFDYVIIGAGSAGCALAYRLGEDPNVSVCVLEAGGSHKNPLVWIPAGVIALLPKKIKNWAFNTTPQSALNNRVCYQPRGKALGGSSAINAMIYIRGVPQDYDAWRDQGCEGWGFDDVLPYFKKSEHCEAGATALRGQGGPLNVAAVTDPSPLNDRLFNAAEAIGLPRNQDFNGASQEGVGYFEVTQKNGERWSAARAYLEPAIARGNVTVFTHAHVEQILFDSVTTDGQVDETTATGVRVRIKGKSHTISANREVILSAGAFGSPQQLMLSGIGDKQQLSEHGIKLIKDLPGVGKNLQDHPDYLLSFKSSSLETVGFSIRGGLKFFAEMVRYFTKRRGLLATNYAESGAFLRVEDDAPSPDTQFHLVRALVDDHGRKLYWGHGYSFHVCVLRPKSRGQVTLHSANPHDDPDIDVAFLQDPRDFEVLYKASRLAQTVFRQTAFDDIRGKPLYASDEDDDTLFKADIRARCDTVYHPVGTCKMGHDAMAVVDSRLRVHGIKNLRVVDASIMPTLVSGNTNAPTIMIAEKAADLIKADNQ</sequence>
<dbReference type="SUPFAM" id="SSF54373">
    <property type="entry name" value="FAD-linked reductases, C-terminal domain"/>
    <property type="match status" value="1"/>
</dbReference>
<dbReference type="InterPro" id="IPR007867">
    <property type="entry name" value="GMC_OxRtase_C"/>
</dbReference>
<evidence type="ECO:0000256" key="4">
    <source>
        <dbReference type="ARBA" id="ARBA00022827"/>
    </source>
</evidence>
<organism evidence="8 9">
    <name type="scientific">Arenicella xantha</name>
    <dbReference type="NCBI Taxonomy" id="644221"/>
    <lineage>
        <taxon>Bacteria</taxon>
        <taxon>Pseudomonadati</taxon>
        <taxon>Pseudomonadota</taxon>
        <taxon>Gammaproteobacteria</taxon>
        <taxon>Arenicellales</taxon>
        <taxon>Arenicellaceae</taxon>
        <taxon>Arenicella</taxon>
    </lineage>
</organism>
<dbReference type="InterPro" id="IPR036188">
    <property type="entry name" value="FAD/NAD-bd_sf"/>
</dbReference>
<dbReference type="InterPro" id="IPR000172">
    <property type="entry name" value="GMC_OxRdtase_N"/>
</dbReference>
<dbReference type="GO" id="GO:0050660">
    <property type="term" value="F:flavin adenine dinucleotide binding"/>
    <property type="evidence" value="ECO:0007669"/>
    <property type="project" value="InterPro"/>
</dbReference>
<dbReference type="Pfam" id="PF05199">
    <property type="entry name" value="GMC_oxred_C"/>
    <property type="match status" value="1"/>
</dbReference>
<evidence type="ECO:0000256" key="3">
    <source>
        <dbReference type="ARBA" id="ARBA00022630"/>
    </source>
</evidence>
<dbReference type="RefSeq" id="WP_113955307.1">
    <property type="nucleotide sequence ID" value="NZ_QNRT01000005.1"/>
</dbReference>
<comment type="caution">
    <text evidence="8">The sequence shown here is derived from an EMBL/GenBank/DDBJ whole genome shotgun (WGS) entry which is preliminary data.</text>
</comment>